<comment type="subcellular location">
    <subcellularLocation>
        <location evidence="1">Cytoplasm</location>
    </subcellularLocation>
</comment>
<dbReference type="AlphaFoldDB" id="A0A2U2J3Z0"/>
<keyword evidence="4" id="KW-0408">Iron</keyword>
<gene>
    <name evidence="6" type="primary">ric</name>
    <name evidence="6" type="ORF">DF286_09260</name>
</gene>
<dbReference type="InterPro" id="IPR019903">
    <property type="entry name" value="RIC_family"/>
</dbReference>
<proteinExistence type="predicted"/>
<name>A0A2U2J3Z0_9SPHN</name>
<dbReference type="Pfam" id="PF04405">
    <property type="entry name" value="ScdA_N"/>
    <property type="match status" value="1"/>
</dbReference>
<protein>
    <submittedName>
        <fullName evidence="6">Iron-sulfur cluster repair di-iron protein</fullName>
    </submittedName>
</protein>
<dbReference type="Pfam" id="PF01814">
    <property type="entry name" value="Hemerythrin"/>
    <property type="match status" value="1"/>
</dbReference>
<dbReference type="CDD" id="cd12108">
    <property type="entry name" value="Hr-like"/>
    <property type="match status" value="1"/>
</dbReference>
<dbReference type="Proteomes" id="UP000245916">
    <property type="component" value="Unassembled WGS sequence"/>
</dbReference>
<evidence type="ECO:0000259" key="5">
    <source>
        <dbReference type="Pfam" id="PF01814"/>
    </source>
</evidence>
<evidence type="ECO:0000256" key="1">
    <source>
        <dbReference type="ARBA" id="ARBA00004496"/>
    </source>
</evidence>
<accession>A0A2U2J3Z0</accession>
<reference evidence="6 7" key="1">
    <citation type="submission" date="2018-05" db="EMBL/GenBank/DDBJ databases">
        <title>Genome of Sphingosinicella humi QZX222.</title>
        <authorList>
            <person name="Qiao Z."/>
            <person name="Wang G."/>
        </authorList>
    </citation>
    <scope>NUCLEOTIDE SEQUENCE [LARGE SCALE GENOMIC DNA]</scope>
    <source>
        <strain evidence="6 7">QZX222</strain>
    </source>
</reference>
<organism evidence="6 7">
    <name type="scientific">Allosphingosinicella humi</name>
    <dbReference type="NCBI Taxonomy" id="2068657"/>
    <lineage>
        <taxon>Bacteria</taxon>
        <taxon>Pseudomonadati</taxon>
        <taxon>Pseudomonadota</taxon>
        <taxon>Alphaproteobacteria</taxon>
        <taxon>Sphingomonadales</taxon>
        <taxon>Sphingomonadaceae</taxon>
        <taxon>Allosphingosinicella</taxon>
    </lineage>
</organism>
<comment type="caution">
    <text evidence="6">The sequence shown here is derived from an EMBL/GenBank/DDBJ whole genome shotgun (WGS) entry which is preliminary data.</text>
</comment>
<dbReference type="Gene3D" id="1.20.120.520">
    <property type="entry name" value="nmb1532 protein domain like"/>
    <property type="match status" value="1"/>
</dbReference>
<evidence type="ECO:0000313" key="6">
    <source>
        <dbReference type="EMBL" id="PWG03034.1"/>
    </source>
</evidence>
<feature type="domain" description="Hemerythrin-like" evidence="5">
    <location>
        <begin position="95"/>
        <end position="232"/>
    </location>
</feature>
<dbReference type="GO" id="GO:0005737">
    <property type="term" value="C:cytoplasm"/>
    <property type="evidence" value="ECO:0007669"/>
    <property type="project" value="UniProtKB-SubCell"/>
</dbReference>
<evidence type="ECO:0000256" key="2">
    <source>
        <dbReference type="ARBA" id="ARBA00022490"/>
    </source>
</evidence>
<dbReference type="OrthoDB" id="9797132at2"/>
<sequence>MTQADQSKESAVTHVQTIEPLGQRNVGEIAANMAGATGVFRRFGIDFCCHGDVPLDEAAQARGIEIELLHGALLELDGTADASAIPDGTAELTDHIVARYHEVHRRQVPELIMLSRRVEQVHAGKPGVPAGLADVLQHALGELEVHMRKEELILFPAMRRQGAGPLDGPIAQMREDHVDHGALLERMAELTGDFTVPEGGCGTWRALYAGAMQFRDDLIEHIHIENNILFPRFESRAAS</sequence>
<dbReference type="PANTHER" id="PTHR36438">
    <property type="entry name" value="IRON-SULFUR CLUSTER REPAIR PROTEIN YTFE"/>
    <property type="match status" value="1"/>
</dbReference>
<dbReference type="NCBIfam" id="TIGR03652">
    <property type="entry name" value="FeS_repair_RIC"/>
    <property type="match status" value="1"/>
</dbReference>
<keyword evidence="3" id="KW-0479">Metal-binding</keyword>
<evidence type="ECO:0000313" key="7">
    <source>
        <dbReference type="Proteomes" id="UP000245916"/>
    </source>
</evidence>
<dbReference type="GO" id="GO:0046872">
    <property type="term" value="F:metal ion binding"/>
    <property type="evidence" value="ECO:0007669"/>
    <property type="project" value="UniProtKB-KW"/>
</dbReference>
<keyword evidence="2" id="KW-0963">Cytoplasm</keyword>
<evidence type="ECO:0000256" key="3">
    <source>
        <dbReference type="ARBA" id="ARBA00022723"/>
    </source>
</evidence>
<keyword evidence="7" id="KW-1185">Reference proteome</keyword>
<dbReference type="EMBL" id="QFFF01000001">
    <property type="protein sequence ID" value="PWG03034.1"/>
    <property type="molecule type" value="Genomic_DNA"/>
</dbReference>
<evidence type="ECO:0000256" key="4">
    <source>
        <dbReference type="ARBA" id="ARBA00023004"/>
    </source>
</evidence>
<dbReference type="PANTHER" id="PTHR36438:SF1">
    <property type="entry name" value="IRON-SULFUR CLUSTER REPAIR PROTEIN YTFE"/>
    <property type="match status" value="1"/>
</dbReference>
<dbReference type="InterPro" id="IPR012312">
    <property type="entry name" value="Hemerythrin-like"/>
</dbReference>